<keyword evidence="5" id="KW-0256">Endoplasmic reticulum</keyword>
<keyword evidence="11" id="KW-1185">Reference proteome</keyword>
<evidence type="ECO:0000256" key="9">
    <source>
        <dbReference type="SAM" id="Phobius"/>
    </source>
</evidence>
<evidence type="ECO:0000256" key="1">
    <source>
        <dbReference type="ARBA" id="ARBA00004477"/>
    </source>
</evidence>
<evidence type="ECO:0000256" key="4">
    <source>
        <dbReference type="ARBA" id="ARBA00022801"/>
    </source>
</evidence>
<feature type="transmembrane region" description="Helical" evidence="9">
    <location>
        <begin position="351"/>
        <end position="368"/>
    </location>
</feature>
<dbReference type="GO" id="GO:0042500">
    <property type="term" value="F:aspartic endopeptidase activity, intramembrane cleaving"/>
    <property type="evidence" value="ECO:0007669"/>
    <property type="project" value="InterPro"/>
</dbReference>
<dbReference type="Pfam" id="PF04258">
    <property type="entry name" value="Peptidase_A22B"/>
    <property type="match status" value="1"/>
</dbReference>
<dbReference type="SMART" id="SM00730">
    <property type="entry name" value="PSN"/>
    <property type="match status" value="1"/>
</dbReference>
<dbReference type="GO" id="GO:0006465">
    <property type="term" value="P:signal peptide processing"/>
    <property type="evidence" value="ECO:0007669"/>
    <property type="project" value="TreeGrafter"/>
</dbReference>
<dbReference type="InterPro" id="IPR007369">
    <property type="entry name" value="Peptidase_A22B_SPP"/>
</dbReference>
<keyword evidence="3 9" id="KW-0812">Transmembrane</keyword>
<organism evidence="10 11">
    <name type="scientific">Perkinsus chesapeaki</name>
    <name type="common">Clam parasite</name>
    <name type="synonym">Perkinsus andrewsi</name>
    <dbReference type="NCBI Taxonomy" id="330153"/>
    <lineage>
        <taxon>Eukaryota</taxon>
        <taxon>Sar</taxon>
        <taxon>Alveolata</taxon>
        <taxon>Perkinsozoa</taxon>
        <taxon>Perkinsea</taxon>
        <taxon>Perkinsida</taxon>
        <taxon>Perkinsidae</taxon>
        <taxon>Perkinsus</taxon>
    </lineage>
</organism>
<feature type="transmembrane region" description="Helical" evidence="9">
    <location>
        <begin position="227"/>
        <end position="246"/>
    </location>
</feature>
<feature type="transmembrane region" description="Helical" evidence="9">
    <location>
        <begin position="277"/>
        <end position="298"/>
    </location>
</feature>
<protein>
    <submittedName>
        <fullName evidence="10">Minor histocompatibility antigen H13</fullName>
    </submittedName>
</protein>
<dbReference type="EMBL" id="JAAPAO010000092">
    <property type="protein sequence ID" value="KAF4673063.1"/>
    <property type="molecule type" value="Genomic_DNA"/>
</dbReference>
<feature type="transmembrane region" description="Helical" evidence="9">
    <location>
        <begin position="24"/>
        <end position="44"/>
    </location>
</feature>
<dbReference type="Proteomes" id="UP000591131">
    <property type="component" value="Unassembled WGS sequence"/>
</dbReference>
<evidence type="ECO:0000256" key="7">
    <source>
        <dbReference type="ARBA" id="ARBA00023136"/>
    </source>
</evidence>
<dbReference type="GO" id="GO:0098554">
    <property type="term" value="C:cytoplasmic side of endoplasmic reticulum membrane"/>
    <property type="evidence" value="ECO:0007669"/>
    <property type="project" value="TreeGrafter"/>
</dbReference>
<feature type="transmembrane region" description="Helical" evidence="9">
    <location>
        <begin position="89"/>
        <end position="107"/>
    </location>
</feature>
<evidence type="ECO:0000256" key="8">
    <source>
        <dbReference type="SAM" id="MobiDB-lite"/>
    </source>
</evidence>
<dbReference type="PANTHER" id="PTHR12174">
    <property type="entry name" value="SIGNAL PEPTIDE PEPTIDASE"/>
    <property type="match status" value="1"/>
</dbReference>
<evidence type="ECO:0000256" key="3">
    <source>
        <dbReference type="ARBA" id="ARBA00022692"/>
    </source>
</evidence>
<evidence type="ECO:0000256" key="2">
    <source>
        <dbReference type="ARBA" id="ARBA00006859"/>
    </source>
</evidence>
<feature type="transmembrane region" description="Helical" evidence="9">
    <location>
        <begin position="114"/>
        <end position="132"/>
    </location>
</feature>
<dbReference type="OrthoDB" id="29661at2759"/>
<comment type="similarity">
    <text evidence="2">Belongs to the peptidase A22B family.</text>
</comment>
<comment type="caution">
    <text evidence="10">The sequence shown here is derived from an EMBL/GenBank/DDBJ whole genome shotgun (WGS) entry which is preliminary data.</text>
</comment>
<proteinExistence type="inferred from homology"/>
<feature type="transmembrane region" description="Helical" evidence="9">
    <location>
        <begin position="180"/>
        <end position="200"/>
    </location>
</feature>
<feature type="transmembrane region" description="Helical" evidence="9">
    <location>
        <begin position="51"/>
        <end position="69"/>
    </location>
</feature>
<dbReference type="GO" id="GO:0098553">
    <property type="term" value="C:lumenal side of endoplasmic reticulum membrane"/>
    <property type="evidence" value="ECO:0007669"/>
    <property type="project" value="TreeGrafter"/>
</dbReference>
<feature type="region of interest" description="Disordered" evidence="8">
    <location>
        <begin position="379"/>
        <end position="403"/>
    </location>
</feature>
<sequence length="403" mass="44700">MSSGDAKPSPSTAANSPPPSPVGVAYMASYAVLAALFVITNFVIIPVNLQMILYTTPIMCIACHQSLKLNNTNADGKKEGIDSVSQKDAMMFPVFGSIALLSLYLAYKLVSPYLMNLLLTGYLGLLGVGALAETVKPVVDNFLPEEITKNRFHIHFTMPAILMKIFAEKPDEDPNVDLKFSYSHILVYGVSAVLGVIFAWTKQFTIHNMFGVSFCIQAIRLVSLHKFSVAFILLAGLFVYDIFWVFGTEVMVFVAKSFDAPAKIIFPISFDPWKQGILGLGDIVVPGIFVGLCIRFDYHQDQVKNNRQPERDVDIHRAFPKPYYHNVLIAYTLGLITTGIVMQVFNAAQPALLYLVPFTVFAALLTAYSRGELSDMMAYTEGEEEDKKDGEEKESKEEGKKEK</sequence>
<comment type="subcellular location">
    <subcellularLocation>
        <location evidence="1">Endoplasmic reticulum membrane</location>
        <topology evidence="1">Multi-pass membrane protein</topology>
    </subcellularLocation>
</comment>
<reference evidence="10 11" key="1">
    <citation type="submission" date="2020-04" db="EMBL/GenBank/DDBJ databases">
        <title>Perkinsus chesapeaki whole genome sequence.</title>
        <authorList>
            <person name="Bogema D.R."/>
        </authorList>
    </citation>
    <scope>NUCLEOTIDE SEQUENCE [LARGE SCALE GENOMIC DNA]</scope>
    <source>
        <strain evidence="10">ATCC PRA-425</strain>
    </source>
</reference>
<dbReference type="PANTHER" id="PTHR12174:SF23">
    <property type="entry name" value="MINOR HISTOCOMPATIBILITY ANTIGEN H13"/>
    <property type="match status" value="1"/>
</dbReference>
<feature type="compositionally biased region" description="Basic and acidic residues" evidence="8">
    <location>
        <begin position="385"/>
        <end position="403"/>
    </location>
</feature>
<evidence type="ECO:0000256" key="5">
    <source>
        <dbReference type="ARBA" id="ARBA00022824"/>
    </source>
</evidence>
<feature type="transmembrane region" description="Helical" evidence="9">
    <location>
        <begin position="323"/>
        <end position="345"/>
    </location>
</feature>
<keyword evidence="4" id="KW-0378">Hydrolase</keyword>
<evidence type="ECO:0000313" key="11">
    <source>
        <dbReference type="Proteomes" id="UP000591131"/>
    </source>
</evidence>
<name>A0A7J6MNB3_PERCH</name>
<keyword evidence="7 9" id="KW-0472">Membrane</keyword>
<dbReference type="AlphaFoldDB" id="A0A7J6MNB3"/>
<gene>
    <name evidence="10" type="primary">HM13</name>
    <name evidence="10" type="ORF">FOL47_011072</name>
</gene>
<evidence type="ECO:0000313" key="10">
    <source>
        <dbReference type="EMBL" id="KAF4673063.1"/>
    </source>
</evidence>
<accession>A0A7J6MNB3</accession>
<evidence type="ECO:0000256" key="6">
    <source>
        <dbReference type="ARBA" id="ARBA00022989"/>
    </source>
</evidence>
<dbReference type="GO" id="GO:0033619">
    <property type="term" value="P:membrane protein proteolysis"/>
    <property type="evidence" value="ECO:0007669"/>
    <property type="project" value="TreeGrafter"/>
</dbReference>
<keyword evidence="6 9" id="KW-1133">Transmembrane helix</keyword>
<dbReference type="InterPro" id="IPR006639">
    <property type="entry name" value="Preselin/SPP"/>
</dbReference>